<keyword evidence="1" id="KW-1133">Transmembrane helix</keyword>
<keyword evidence="1" id="KW-0472">Membrane</keyword>
<feature type="non-terminal residue" evidence="2">
    <location>
        <position position="1"/>
    </location>
</feature>
<keyword evidence="3" id="KW-1185">Reference proteome</keyword>
<reference evidence="2 3" key="1">
    <citation type="journal article" date="2018" name="Front. Plant Sci.">
        <title>Red Clover (Trifolium pratense) and Zigzag Clover (T. medium) - A Picture of Genomic Similarities and Differences.</title>
        <authorList>
            <person name="Dluhosova J."/>
            <person name="Istvanek J."/>
            <person name="Nedelnik J."/>
            <person name="Repkova J."/>
        </authorList>
    </citation>
    <scope>NUCLEOTIDE SEQUENCE [LARGE SCALE GENOMIC DNA]</scope>
    <source>
        <strain evidence="3">cv. 10/8</strain>
        <tissue evidence="2">Leaf</tissue>
    </source>
</reference>
<feature type="non-terminal residue" evidence="2">
    <location>
        <position position="56"/>
    </location>
</feature>
<dbReference type="Proteomes" id="UP000265520">
    <property type="component" value="Unassembled WGS sequence"/>
</dbReference>
<evidence type="ECO:0000256" key="1">
    <source>
        <dbReference type="SAM" id="Phobius"/>
    </source>
</evidence>
<dbReference type="EMBL" id="LXQA010464094">
    <property type="protein sequence ID" value="MCI53498.1"/>
    <property type="molecule type" value="Genomic_DNA"/>
</dbReference>
<evidence type="ECO:0000313" key="3">
    <source>
        <dbReference type="Proteomes" id="UP000265520"/>
    </source>
</evidence>
<name>A0A392SXC8_9FABA</name>
<sequence>DQIYRVPPPENACIAEQHRSAPPNERNGTRCCITFIIFFLTVFISLGGVLGGLFFM</sequence>
<comment type="caution">
    <text evidence="2">The sequence shown here is derived from an EMBL/GenBank/DDBJ whole genome shotgun (WGS) entry which is preliminary data.</text>
</comment>
<accession>A0A392SXC8</accession>
<proteinExistence type="predicted"/>
<feature type="transmembrane region" description="Helical" evidence="1">
    <location>
        <begin position="33"/>
        <end position="55"/>
    </location>
</feature>
<keyword evidence="1" id="KW-0812">Transmembrane</keyword>
<protein>
    <submittedName>
        <fullName evidence="2">Uncharacterized protein</fullName>
    </submittedName>
</protein>
<dbReference type="AlphaFoldDB" id="A0A392SXC8"/>
<evidence type="ECO:0000313" key="2">
    <source>
        <dbReference type="EMBL" id="MCI53498.1"/>
    </source>
</evidence>
<organism evidence="2 3">
    <name type="scientific">Trifolium medium</name>
    <dbReference type="NCBI Taxonomy" id="97028"/>
    <lineage>
        <taxon>Eukaryota</taxon>
        <taxon>Viridiplantae</taxon>
        <taxon>Streptophyta</taxon>
        <taxon>Embryophyta</taxon>
        <taxon>Tracheophyta</taxon>
        <taxon>Spermatophyta</taxon>
        <taxon>Magnoliopsida</taxon>
        <taxon>eudicotyledons</taxon>
        <taxon>Gunneridae</taxon>
        <taxon>Pentapetalae</taxon>
        <taxon>rosids</taxon>
        <taxon>fabids</taxon>
        <taxon>Fabales</taxon>
        <taxon>Fabaceae</taxon>
        <taxon>Papilionoideae</taxon>
        <taxon>50 kb inversion clade</taxon>
        <taxon>NPAAA clade</taxon>
        <taxon>Hologalegina</taxon>
        <taxon>IRL clade</taxon>
        <taxon>Trifolieae</taxon>
        <taxon>Trifolium</taxon>
    </lineage>
</organism>